<comment type="caution">
    <text evidence="1">The sequence shown here is derived from an EMBL/GenBank/DDBJ whole genome shotgun (WGS) entry which is preliminary data.</text>
</comment>
<keyword evidence="2" id="KW-1185">Reference proteome</keyword>
<name>A0A9P9GJE6_FUSRE</name>
<gene>
    <name evidence="1" type="ORF">BKA55DRAFT_576859</name>
</gene>
<accession>A0A9P9GJE6</accession>
<organism evidence="1 2">
    <name type="scientific">Fusarium redolens</name>
    <dbReference type="NCBI Taxonomy" id="48865"/>
    <lineage>
        <taxon>Eukaryota</taxon>
        <taxon>Fungi</taxon>
        <taxon>Dikarya</taxon>
        <taxon>Ascomycota</taxon>
        <taxon>Pezizomycotina</taxon>
        <taxon>Sordariomycetes</taxon>
        <taxon>Hypocreomycetidae</taxon>
        <taxon>Hypocreales</taxon>
        <taxon>Nectriaceae</taxon>
        <taxon>Fusarium</taxon>
        <taxon>Fusarium redolens species complex</taxon>
    </lineage>
</organism>
<evidence type="ECO:0000313" key="1">
    <source>
        <dbReference type="EMBL" id="KAH7239991.1"/>
    </source>
</evidence>
<protein>
    <submittedName>
        <fullName evidence="1">Uncharacterized protein</fullName>
    </submittedName>
</protein>
<dbReference type="OrthoDB" id="6499973at2759"/>
<dbReference type="Proteomes" id="UP000720189">
    <property type="component" value="Unassembled WGS sequence"/>
</dbReference>
<proteinExistence type="predicted"/>
<dbReference type="AlphaFoldDB" id="A0A9P9GJE6"/>
<reference evidence="1" key="1">
    <citation type="journal article" date="2021" name="Nat. Commun.">
        <title>Genetic determinants of endophytism in the Arabidopsis root mycobiome.</title>
        <authorList>
            <person name="Mesny F."/>
            <person name="Miyauchi S."/>
            <person name="Thiergart T."/>
            <person name="Pickel B."/>
            <person name="Atanasova L."/>
            <person name="Karlsson M."/>
            <person name="Huettel B."/>
            <person name="Barry K.W."/>
            <person name="Haridas S."/>
            <person name="Chen C."/>
            <person name="Bauer D."/>
            <person name="Andreopoulos W."/>
            <person name="Pangilinan J."/>
            <person name="LaButti K."/>
            <person name="Riley R."/>
            <person name="Lipzen A."/>
            <person name="Clum A."/>
            <person name="Drula E."/>
            <person name="Henrissat B."/>
            <person name="Kohler A."/>
            <person name="Grigoriev I.V."/>
            <person name="Martin F.M."/>
            <person name="Hacquard S."/>
        </authorList>
    </citation>
    <scope>NUCLEOTIDE SEQUENCE</scope>
    <source>
        <strain evidence="1">MPI-CAGE-AT-0023</strain>
    </source>
</reference>
<evidence type="ECO:0000313" key="2">
    <source>
        <dbReference type="Proteomes" id="UP000720189"/>
    </source>
</evidence>
<dbReference type="GeneID" id="70223481"/>
<dbReference type="RefSeq" id="XP_046045785.1">
    <property type="nucleotide sequence ID" value="XM_046193527.1"/>
</dbReference>
<dbReference type="EMBL" id="JAGMUX010000014">
    <property type="protein sequence ID" value="KAH7239991.1"/>
    <property type="molecule type" value="Genomic_DNA"/>
</dbReference>
<sequence>MAGHLYEFVLVADESVLKDIANGESIVKAVSLGWHEGFLGWGWMRIPTSYLLELWLFLSMHVYSTESALRFNGPEQDLDTYLWPGDVSLQGTGRFSEVRPLLFHYRGQRRNVMVYSKENTKILSTM</sequence>